<sequence>MFAASNNDFSPFGAYRPRGVLRRLLDFTRNAGTNWLAQRAALLARGVGLRRLRAAPVDVTVEPLAAQMRLYPYNNACEKRLLFTPQYVDRDERAFVAAQVRSEMTFLDIGAGCGATSLFVALRTGPGAKILAVEPNPTLFERMVFNLRQNDAPSVKALDCAVADTEGEAVLFFNPYDLSESSIRMVNVEGGGGQTRVAAKSLATLARDEGFGSIDLLKLDVEGAEDLALEPFLTQEPENLWPRALILAFSPGKWDADLRGLLDQRGYRRIGRSRSYLFYERDDP</sequence>
<keyword evidence="3" id="KW-1185">Reference proteome</keyword>
<dbReference type="InterPro" id="IPR052514">
    <property type="entry name" value="SAM-dependent_MTase"/>
</dbReference>
<dbReference type="Proteomes" id="UP000239089">
    <property type="component" value="Unassembled WGS sequence"/>
</dbReference>
<dbReference type="OrthoDB" id="7542440at2"/>
<dbReference type="InterPro" id="IPR006342">
    <property type="entry name" value="FkbM_mtfrase"/>
</dbReference>
<accession>A0A2S6N459</accession>
<reference evidence="2 3" key="1">
    <citation type="journal article" date="2018" name="Arch. Microbiol.">
        <title>New insights into the metabolic potential of the phototrophic purple bacterium Rhodopila globiformis DSM 161(T) from its draft genome sequence and evidence for a vanadium-dependent nitrogenase.</title>
        <authorList>
            <person name="Imhoff J.F."/>
            <person name="Rahn T."/>
            <person name="Kunzel S."/>
            <person name="Neulinger S.C."/>
        </authorList>
    </citation>
    <scope>NUCLEOTIDE SEQUENCE [LARGE SCALE GENOMIC DNA]</scope>
    <source>
        <strain evidence="2 3">DSM 16996</strain>
    </source>
</reference>
<dbReference type="Pfam" id="PF05050">
    <property type="entry name" value="Methyltransf_21"/>
    <property type="match status" value="1"/>
</dbReference>
<dbReference type="InterPro" id="IPR029063">
    <property type="entry name" value="SAM-dependent_MTases_sf"/>
</dbReference>
<dbReference type="SUPFAM" id="SSF53335">
    <property type="entry name" value="S-adenosyl-L-methionine-dependent methyltransferases"/>
    <property type="match status" value="1"/>
</dbReference>
<dbReference type="AlphaFoldDB" id="A0A2S6N459"/>
<dbReference type="NCBIfam" id="TIGR01444">
    <property type="entry name" value="fkbM_fam"/>
    <property type="match status" value="1"/>
</dbReference>
<organism evidence="2 3">
    <name type="scientific">Rhodoblastus sphagnicola</name>
    <dbReference type="NCBI Taxonomy" id="333368"/>
    <lineage>
        <taxon>Bacteria</taxon>
        <taxon>Pseudomonadati</taxon>
        <taxon>Pseudomonadota</taxon>
        <taxon>Alphaproteobacteria</taxon>
        <taxon>Hyphomicrobiales</taxon>
        <taxon>Rhodoblastaceae</taxon>
        <taxon>Rhodoblastus</taxon>
    </lineage>
</organism>
<evidence type="ECO:0000313" key="2">
    <source>
        <dbReference type="EMBL" id="PPQ29395.1"/>
    </source>
</evidence>
<comment type="caution">
    <text evidence="2">The sequence shown here is derived from an EMBL/GenBank/DDBJ whole genome shotgun (WGS) entry which is preliminary data.</text>
</comment>
<proteinExistence type="predicted"/>
<dbReference type="PANTHER" id="PTHR34203:SF15">
    <property type="entry name" value="SLL1173 PROTEIN"/>
    <property type="match status" value="1"/>
</dbReference>
<dbReference type="Gene3D" id="3.40.50.150">
    <property type="entry name" value="Vaccinia Virus protein VP39"/>
    <property type="match status" value="1"/>
</dbReference>
<dbReference type="PANTHER" id="PTHR34203">
    <property type="entry name" value="METHYLTRANSFERASE, FKBM FAMILY PROTEIN"/>
    <property type="match status" value="1"/>
</dbReference>
<evidence type="ECO:0000313" key="3">
    <source>
        <dbReference type="Proteomes" id="UP000239089"/>
    </source>
</evidence>
<evidence type="ECO:0000259" key="1">
    <source>
        <dbReference type="Pfam" id="PF05050"/>
    </source>
</evidence>
<feature type="domain" description="Methyltransferase FkbM" evidence="1">
    <location>
        <begin position="108"/>
        <end position="268"/>
    </location>
</feature>
<dbReference type="CDD" id="cd02440">
    <property type="entry name" value="AdoMet_MTases"/>
    <property type="match status" value="1"/>
</dbReference>
<protein>
    <recommendedName>
        <fullName evidence="1">Methyltransferase FkbM domain-containing protein</fullName>
    </recommendedName>
</protein>
<name>A0A2S6N459_9HYPH</name>
<dbReference type="EMBL" id="NHSJ01000093">
    <property type="protein sequence ID" value="PPQ29395.1"/>
    <property type="molecule type" value="Genomic_DNA"/>
</dbReference>
<gene>
    <name evidence="2" type="ORF">CCR94_15470</name>
</gene>
<dbReference type="RefSeq" id="WP_104508758.1">
    <property type="nucleotide sequence ID" value="NZ_JACIGC010000001.1"/>
</dbReference>